<dbReference type="InterPro" id="IPR051332">
    <property type="entry name" value="Fosfomycin_Res_Enzymes"/>
</dbReference>
<dbReference type="GO" id="GO:0016829">
    <property type="term" value="F:lyase activity"/>
    <property type="evidence" value="ECO:0007669"/>
    <property type="project" value="UniProtKB-KW"/>
</dbReference>
<dbReference type="PANTHER" id="PTHR36113">
    <property type="entry name" value="LYASE, PUTATIVE-RELATED-RELATED"/>
    <property type="match status" value="1"/>
</dbReference>
<dbReference type="PROSITE" id="PS51819">
    <property type="entry name" value="VOC"/>
    <property type="match status" value="1"/>
</dbReference>
<dbReference type="PANTHER" id="PTHR36113:SF1">
    <property type="entry name" value="GLYOXALASE_BLEOMYCIN RESISTANCE PROTEIN_DIOXYGENASE"/>
    <property type="match status" value="1"/>
</dbReference>
<dbReference type="OrthoDB" id="9789012at2"/>
<protein>
    <submittedName>
        <fullName evidence="2">Lactoylglutathione lyase</fullName>
    </submittedName>
</protein>
<dbReference type="Pfam" id="PF00903">
    <property type="entry name" value="Glyoxalase"/>
    <property type="match status" value="1"/>
</dbReference>
<evidence type="ECO:0000313" key="2">
    <source>
        <dbReference type="EMBL" id="SDC81769.1"/>
    </source>
</evidence>
<gene>
    <name evidence="2" type="ORF">SAMN05421663_104202</name>
</gene>
<dbReference type="EMBL" id="FMZB01000004">
    <property type="protein sequence ID" value="SDC81769.1"/>
    <property type="molecule type" value="Genomic_DNA"/>
</dbReference>
<organism evidence="2 3">
    <name type="scientific">Terribacillus halophilus</name>
    <dbReference type="NCBI Taxonomy" id="361279"/>
    <lineage>
        <taxon>Bacteria</taxon>
        <taxon>Bacillati</taxon>
        <taxon>Bacillota</taxon>
        <taxon>Bacilli</taxon>
        <taxon>Bacillales</taxon>
        <taxon>Bacillaceae</taxon>
        <taxon>Terribacillus</taxon>
    </lineage>
</organism>
<dbReference type="STRING" id="361279.SAMN05421663_104202"/>
<dbReference type="InterPro" id="IPR029068">
    <property type="entry name" value="Glyas_Bleomycin-R_OHBP_Dase"/>
</dbReference>
<dbReference type="InterPro" id="IPR004360">
    <property type="entry name" value="Glyas_Fos-R_dOase_dom"/>
</dbReference>
<keyword evidence="3" id="KW-1185">Reference proteome</keyword>
<proteinExistence type="predicted"/>
<dbReference type="AlphaFoldDB" id="A0A1G6PNY6"/>
<feature type="domain" description="VOC" evidence="1">
    <location>
        <begin position="2"/>
        <end position="126"/>
    </location>
</feature>
<sequence>MKIEHIAVWVKDIEQMRQFYTHYFGAKSNGLYVNEKKGFSSYFLTFSSGARLELMKKKTINGQSLPDHLGWAHTAFSVGSKEAVDRLTEKLKADGYAIKGNPRTTGDGYYESVIEDPEGNTIEITI</sequence>
<dbReference type="InterPro" id="IPR037523">
    <property type="entry name" value="VOC_core"/>
</dbReference>
<dbReference type="RefSeq" id="WP_093727102.1">
    <property type="nucleotide sequence ID" value="NZ_FMZB01000004.1"/>
</dbReference>
<keyword evidence="2" id="KW-0456">Lyase</keyword>
<dbReference type="Gene3D" id="3.10.180.10">
    <property type="entry name" value="2,3-Dihydroxybiphenyl 1,2-Dioxygenase, domain 1"/>
    <property type="match status" value="1"/>
</dbReference>
<evidence type="ECO:0000259" key="1">
    <source>
        <dbReference type="PROSITE" id="PS51819"/>
    </source>
</evidence>
<reference evidence="3" key="1">
    <citation type="submission" date="2016-10" db="EMBL/GenBank/DDBJ databases">
        <authorList>
            <person name="Varghese N."/>
            <person name="Submissions S."/>
        </authorList>
    </citation>
    <scope>NUCLEOTIDE SEQUENCE [LARGE SCALE GENOMIC DNA]</scope>
    <source>
        <strain evidence="3">DSM 21620</strain>
    </source>
</reference>
<dbReference type="SUPFAM" id="SSF54593">
    <property type="entry name" value="Glyoxalase/Bleomycin resistance protein/Dihydroxybiphenyl dioxygenase"/>
    <property type="match status" value="1"/>
</dbReference>
<accession>A0A1G6PNY6</accession>
<dbReference type="Proteomes" id="UP000198666">
    <property type="component" value="Unassembled WGS sequence"/>
</dbReference>
<evidence type="ECO:0000313" key="3">
    <source>
        <dbReference type="Proteomes" id="UP000198666"/>
    </source>
</evidence>
<name>A0A1G6PNY6_9BACI</name>